<keyword evidence="3" id="KW-1185">Reference proteome</keyword>
<accession>A0A5C3NE34</accession>
<feature type="transmembrane region" description="Helical" evidence="1">
    <location>
        <begin position="67"/>
        <end position="90"/>
    </location>
</feature>
<name>A0A5C3NE34_9AGAM</name>
<dbReference type="AlphaFoldDB" id="A0A5C3NE34"/>
<dbReference type="Proteomes" id="UP000305948">
    <property type="component" value="Unassembled WGS sequence"/>
</dbReference>
<keyword evidence="1" id="KW-1133">Transmembrane helix</keyword>
<evidence type="ECO:0000313" key="2">
    <source>
        <dbReference type="EMBL" id="TFK51801.1"/>
    </source>
</evidence>
<reference evidence="2 3" key="1">
    <citation type="journal article" date="2019" name="Nat. Ecol. Evol.">
        <title>Megaphylogeny resolves global patterns of mushroom evolution.</title>
        <authorList>
            <person name="Varga T."/>
            <person name="Krizsan K."/>
            <person name="Foldi C."/>
            <person name="Dima B."/>
            <person name="Sanchez-Garcia M."/>
            <person name="Sanchez-Ramirez S."/>
            <person name="Szollosi G.J."/>
            <person name="Szarkandi J.G."/>
            <person name="Papp V."/>
            <person name="Albert L."/>
            <person name="Andreopoulos W."/>
            <person name="Angelini C."/>
            <person name="Antonin V."/>
            <person name="Barry K.W."/>
            <person name="Bougher N.L."/>
            <person name="Buchanan P."/>
            <person name="Buyck B."/>
            <person name="Bense V."/>
            <person name="Catcheside P."/>
            <person name="Chovatia M."/>
            <person name="Cooper J."/>
            <person name="Damon W."/>
            <person name="Desjardin D."/>
            <person name="Finy P."/>
            <person name="Geml J."/>
            <person name="Haridas S."/>
            <person name="Hughes K."/>
            <person name="Justo A."/>
            <person name="Karasinski D."/>
            <person name="Kautmanova I."/>
            <person name="Kiss B."/>
            <person name="Kocsube S."/>
            <person name="Kotiranta H."/>
            <person name="LaButti K.M."/>
            <person name="Lechner B.E."/>
            <person name="Liimatainen K."/>
            <person name="Lipzen A."/>
            <person name="Lukacs Z."/>
            <person name="Mihaltcheva S."/>
            <person name="Morgado L.N."/>
            <person name="Niskanen T."/>
            <person name="Noordeloos M.E."/>
            <person name="Ohm R.A."/>
            <person name="Ortiz-Santana B."/>
            <person name="Ovrebo C."/>
            <person name="Racz N."/>
            <person name="Riley R."/>
            <person name="Savchenko A."/>
            <person name="Shiryaev A."/>
            <person name="Soop K."/>
            <person name="Spirin V."/>
            <person name="Szebenyi C."/>
            <person name="Tomsovsky M."/>
            <person name="Tulloss R.E."/>
            <person name="Uehling J."/>
            <person name="Grigoriev I.V."/>
            <person name="Vagvolgyi C."/>
            <person name="Papp T."/>
            <person name="Martin F.M."/>
            <person name="Miettinen O."/>
            <person name="Hibbett D.S."/>
            <person name="Nagy L.G."/>
        </authorList>
    </citation>
    <scope>NUCLEOTIDE SEQUENCE [LARGE SCALE GENOMIC DNA]</scope>
    <source>
        <strain evidence="2 3">OMC1185</strain>
    </source>
</reference>
<sequence length="166" mass="18070">MSVKSSHTLDQRPLCFAQYSDGNADSTYTTPIDRIVFVLAFMPSSFMHIVLPGATIGTPLGSFASQISTSTCIASIIMPFSLFSLLEFSLTLRTGCLRRECRLKAASCPPIRRIEPEPVVEVLKAFRRSCCRRIGRTGFVQVGDPSAEGHTVPTALDDVPSVSLPM</sequence>
<dbReference type="EMBL" id="ML213510">
    <property type="protein sequence ID" value="TFK51801.1"/>
    <property type="molecule type" value="Genomic_DNA"/>
</dbReference>
<gene>
    <name evidence="2" type="ORF">OE88DRAFT_1469966</name>
</gene>
<feature type="transmembrane region" description="Helical" evidence="1">
    <location>
        <begin position="35"/>
        <end position="55"/>
    </location>
</feature>
<evidence type="ECO:0000313" key="3">
    <source>
        <dbReference type="Proteomes" id="UP000305948"/>
    </source>
</evidence>
<organism evidence="2 3">
    <name type="scientific">Heliocybe sulcata</name>
    <dbReference type="NCBI Taxonomy" id="5364"/>
    <lineage>
        <taxon>Eukaryota</taxon>
        <taxon>Fungi</taxon>
        <taxon>Dikarya</taxon>
        <taxon>Basidiomycota</taxon>
        <taxon>Agaricomycotina</taxon>
        <taxon>Agaricomycetes</taxon>
        <taxon>Gloeophyllales</taxon>
        <taxon>Gloeophyllaceae</taxon>
        <taxon>Heliocybe</taxon>
    </lineage>
</organism>
<keyword evidence="1" id="KW-0472">Membrane</keyword>
<protein>
    <submittedName>
        <fullName evidence="2">Uncharacterized protein</fullName>
    </submittedName>
</protein>
<proteinExistence type="predicted"/>
<evidence type="ECO:0000256" key="1">
    <source>
        <dbReference type="SAM" id="Phobius"/>
    </source>
</evidence>
<keyword evidence="1" id="KW-0812">Transmembrane</keyword>